<feature type="coiled-coil region" evidence="1">
    <location>
        <begin position="14"/>
        <end position="41"/>
    </location>
</feature>
<name>A0AAW0N847_9GOBI</name>
<dbReference type="EMBL" id="JBBPFD010000015">
    <property type="protein sequence ID" value="KAK7895207.1"/>
    <property type="molecule type" value="Genomic_DNA"/>
</dbReference>
<evidence type="ECO:0000313" key="3">
    <source>
        <dbReference type="EMBL" id="KAK7895207.1"/>
    </source>
</evidence>
<feature type="coiled-coil region" evidence="1">
    <location>
        <begin position="297"/>
        <end position="338"/>
    </location>
</feature>
<evidence type="ECO:0000256" key="2">
    <source>
        <dbReference type="SAM" id="MobiDB-lite"/>
    </source>
</evidence>
<protein>
    <submittedName>
        <fullName evidence="3">Uncharacterized protein</fullName>
    </submittedName>
</protein>
<sequence length="379" mass="44450">MPCFSKRRKKDRLIESLKGSNKINEDTIVNLQEELKSVNKKARIKHFEYQILLDKYNKVSQKDGRSQHTSGQDKSTETEKGEQEEDKQMIASLQEQLKNANDEAAIKAAEYERLMEMYTEEQLSKRELKEETDLLRDDLDKISQKSSQQQSVIDNLLPEMDYLRTENASLLQQLNETTEMNTSKVCDDQKKSTDEEEDINPIVPSQRDLVEELEKAKEEIRQRTISENYFKDTIIDQVKELSYLYEELERKEQLINSLTPPKRSSQNTDLTDKEELKMAHDEIKRRLINEYNLNKIISDQKNSINKLQEELNLKTQLVESLQAEHSHLLQEAKQTRDLNASLTTELEDFRTRTDCLLQELDHKTRLANRRTMDLASYGT</sequence>
<dbReference type="AlphaFoldDB" id="A0AAW0N847"/>
<evidence type="ECO:0000313" key="4">
    <source>
        <dbReference type="Proteomes" id="UP001460270"/>
    </source>
</evidence>
<gene>
    <name evidence="3" type="ORF">WMY93_020532</name>
</gene>
<reference evidence="4" key="1">
    <citation type="submission" date="2024-04" db="EMBL/GenBank/DDBJ databases">
        <title>Salinicola lusitanus LLJ914,a marine bacterium isolated from the Okinawa Trough.</title>
        <authorList>
            <person name="Li J."/>
        </authorList>
    </citation>
    <scope>NUCLEOTIDE SEQUENCE [LARGE SCALE GENOMIC DNA]</scope>
</reference>
<accession>A0AAW0N847</accession>
<feature type="coiled-coil region" evidence="1">
    <location>
        <begin position="203"/>
        <end position="251"/>
    </location>
</feature>
<dbReference type="Proteomes" id="UP001460270">
    <property type="component" value="Unassembled WGS sequence"/>
</dbReference>
<keyword evidence="4" id="KW-1185">Reference proteome</keyword>
<feature type="region of interest" description="Disordered" evidence="2">
    <location>
        <begin position="59"/>
        <end position="86"/>
    </location>
</feature>
<organism evidence="3 4">
    <name type="scientific">Mugilogobius chulae</name>
    <name type="common">yellowstripe goby</name>
    <dbReference type="NCBI Taxonomy" id="88201"/>
    <lineage>
        <taxon>Eukaryota</taxon>
        <taxon>Metazoa</taxon>
        <taxon>Chordata</taxon>
        <taxon>Craniata</taxon>
        <taxon>Vertebrata</taxon>
        <taxon>Euteleostomi</taxon>
        <taxon>Actinopterygii</taxon>
        <taxon>Neopterygii</taxon>
        <taxon>Teleostei</taxon>
        <taxon>Neoteleostei</taxon>
        <taxon>Acanthomorphata</taxon>
        <taxon>Gobiaria</taxon>
        <taxon>Gobiiformes</taxon>
        <taxon>Gobioidei</taxon>
        <taxon>Gobiidae</taxon>
        <taxon>Gobionellinae</taxon>
        <taxon>Mugilogobius</taxon>
    </lineage>
</organism>
<keyword evidence="1" id="KW-0175">Coiled coil</keyword>
<evidence type="ECO:0000256" key="1">
    <source>
        <dbReference type="SAM" id="Coils"/>
    </source>
</evidence>
<comment type="caution">
    <text evidence="3">The sequence shown here is derived from an EMBL/GenBank/DDBJ whole genome shotgun (WGS) entry which is preliminary data.</text>
</comment>
<proteinExistence type="predicted"/>